<organism evidence="1 2">
    <name type="scientific">Leptosphaeria maculans (strain JN3 / isolate v23.1.3 / race Av1-4-5-6-7-8)</name>
    <name type="common">Blackleg fungus</name>
    <name type="synonym">Phoma lingam</name>
    <dbReference type="NCBI Taxonomy" id="985895"/>
    <lineage>
        <taxon>Eukaryota</taxon>
        <taxon>Fungi</taxon>
        <taxon>Dikarya</taxon>
        <taxon>Ascomycota</taxon>
        <taxon>Pezizomycotina</taxon>
        <taxon>Dothideomycetes</taxon>
        <taxon>Pleosporomycetidae</taxon>
        <taxon>Pleosporales</taxon>
        <taxon>Pleosporineae</taxon>
        <taxon>Leptosphaeriaceae</taxon>
        <taxon>Plenodomus</taxon>
        <taxon>Plenodomus lingam/Leptosphaeria maculans species complex</taxon>
    </lineage>
</organism>
<proteinExistence type="predicted"/>
<dbReference type="HOGENOM" id="CLU_1603031_0_0_1"/>
<gene>
    <name evidence="1" type="ORF">LEMA_P089280.1</name>
</gene>
<dbReference type="InParanoid" id="E5A7U4"/>
<evidence type="ECO:0000313" key="2">
    <source>
        <dbReference type="Proteomes" id="UP000002668"/>
    </source>
</evidence>
<evidence type="ECO:0000313" key="1">
    <source>
        <dbReference type="EMBL" id="CBX99689.1"/>
    </source>
</evidence>
<dbReference type="Proteomes" id="UP000002668">
    <property type="component" value="Genome"/>
</dbReference>
<keyword evidence="2" id="KW-1185">Reference proteome</keyword>
<protein>
    <submittedName>
        <fullName evidence="1">Uncharacterized protein</fullName>
    </submittedName>
</protein>
<dbReference type="EMBL" id="FP929136">
    <property type="protein sequence ID" value="CBX99689.1"/>
    <property type="molecule type" value="Genomic_DNA"/>
</dbReference>
<reference evidence="2" key="1">
    <citation type="journal article" date="2011" name="Nat. Commun.">
        <title>Effector diversification within compartments of the Leptosphaeria maculans genome affected by Repeat-Induced Point mutations.</title>
        <authorList>
            <person name="Rouxel T."/>
            <person name="Grandaubert J."/>
            <person name="Hane J.K."/>
            <person name="Hoede C."/>
            <person name="van de Wouw A.P."/>
            <person name="Couloux A."/>
            <person name="Dominguez V."/>
            <person name="Anthouard V."/>
            <person name="Bally P."/>
            <person name="Bourras S."/>
            <person name="Cozijnsen A.J."/>
            <person name="Ciuffetti L.M."/>
            <person name="Degrave A."/>
            <person name="Dilmaghani A."/>
            <person name="Duret L."/>
            <person name="Fudal I."/>
            <person name="Goodwin S.B."/>
            <person name="Gout L."/>
            <person name="Glaser N."/>
            <person name="Linglin J."/>
            <person name="Kema G.H.J."/>
            <person name="Lapalu N."/>
            <person name="Lawrence C.B."/>
            <person name="May K."/>
            <person name="Meyer M."/>
            <person name="Ollivier B."/>
            <person name="Poulain J."/>
            <person name="Schoch C.L."/>
            <person name="Simon A."/>
            <person name="Spatafora J.W."/>
            <person name="Stachowiak A."/>
            <person name="Turgeon B.G."/>
            <person name="Tyler B.M."/>
            <person name="Vincent D."/>
            <person name="Weissenbach J."/>
            <person name="Amselem J."/>
            <person name="Quesneville H."/>
            <person name="Oliver R.P."/>
            <person name="Wincker P."/>
            <person name="Balesdent M.-H."/>
            <person name="Howlett B.J."/>
        </authorList>
    </citation>
    <scope>NUCLEOTIDE SEQUENCE [LARGE SCALE GENOMIC DNA]</scope>
    <source>
        <strain evidence="2">JN3 / isolate v23.1.3 / race Av1-4-5-6-7-8</strain>
    </source>
</reference>
<accession>E5A7U4</accession>
<name>E5A7U4_LEPMJ</name>
<sequence>MSTAERAWEQASTWAGSSLLAGLVVHTSTQAHKHTPTPTHIQWQVTAKQNRSLQLQANLSSLRYSSAVKRAVKRDMASKIRIKIRILCAPASNASTRPHAPARAATHFATCWLQRGIPASVANQKVRRDARPRLQGNCRDETGANDRVVAAKTMSCPRCLPGPGEG</sequence>
<dbReference type="VEuPathDB" id="FungiDB:LEMA_P089280.1"/>
<dbReference type="AlphaFoldDB" id="E5A7U4"/>